<keyword evidence="2 6" id="KW-0328">Glycosyltransferase</keyword>
<sequence length="381" mass="41088">MAHSPLAVSAPAPASSVPGEGRTDGPPGAALTPDPDPEVIVFNLKRRYTGVSATVNALVPIQARQWRLAYCGTPLPHGMPGMTLRQAIALSRRPPAGRPFRIWHVRRDHEMAAGLWARDVLRLPIRLVFTSAAQHRHGWFPRWLISRMDAVIATTPKAAQFVPNTWAVVPHGIDLQRFTPPPDKAQAWADSGLPGRWGVGVFGRVRPDKGTDVFVDAMIAALPHLPDVTAVIAGLAQPQHQAYQRALQARIEAAGLSERIRFLGEVPAAEVHRWYQRCLVCVACPRYEPFGLTPFEAAAAGCAVICSRTGAFEQLVQPGINGALVDPGDAAGLAQALRHVLADSRAALRMGQAARAHVTAHFSLQQEAAGIAAVYQRLFAS</sequence>
<comment type="caution">
    <text evidence="6">The sequence shown here is derived from an EMBL/GenBank/DDBJ whole genome shotgun (WGS) entry which is preliminary data.</text>
</comment>
<proteinExistence type="inferred from homology"/>
<keyword evidence="7" id="KW-1185">Reference proteome</keyword>
<evidence type="ECO:0000256" key="1">
    <source>
        <dbReference type="ARBA" id="ARBA00009481"/>
    </source>
</evidence>
<evidence type="ECO:0000259" key="5">
    <source>
        <dbReference type="Pfam" id="PF00534"/>
    </source>
</evidence>
<evidence type="ECO:0000256" key="3">
    <source>
        <dbReference type="ARBA" id="ARBA00022679"/>
    </source>
</evidence>
<dbReference type="Proteomes" id="UP000318294">
    <property type="component" value="Unassembled WGS sequence"/>
</dbReference>
<dbReference type="GO" id="GO:0102710">
    <property type="term" value="F:D-inositol-3-phosphate glycosyltransferase activity"/>
    <property type="evidence" value="ECO:0007669"/>
    <property type="project" value="UniProtKB-EC"/>
</dbReference>
<dbReference type="EMBL" id="VJON01000002">
    <property type="protein sequence ID" value="TSE36178.1"/>
    <property type="molecule type" value="Genomic_DNA"/>
</dbReference>
<accession>A0A554XK56</accession>
<reference evidence="6 7" key="1">
    <citation type="submission" date="2019-07" db="EMBL/GenBank/DDBJ databases">
        <title>Tepidimonas charontis SPSP-6 draft genome.</title>
        <authorList>
            <person name="Da Costa M.S."/>
            <person name="Froufe H.J.C."/>
            <person name="Egas C."/>
            <person name="Albuquerque L."/>
        </authorList>
    </citation>
    <scope>NUCLEOTIDE SEQUENCE [LARGE SCALE GENOMIC DNA]</scope>
    <source>
        <strain evidence="6 7">SPSP-6</strain>
    </source>
</reference>
<dbReference type="EC" id="2.4.1.250" evidence="6"/>
<evidence type="ECO:0000313" key="7">
    <source>
        <dbReference type="Proteomes" id="UP000318294"/>
    </source>
</evidence>
<feature type="compositionally biased region" description="Low complexity" evidence="4">
    <location>
        <begin position="1"/>
        <end position="18"/>
    </location>
</feature>
<name>A0A554XK56_9BURK</name>
<keyword evidence="3 6" id="KW-0808">Transferase</keyword>
<dbReference type="OrthoDB" id="433681at2"/>
<feature type="domain" description="Glycosyl transferase family 1" evidence="5">
    <location>
        <begin position="200"/>
        <end position="356"/>
    </location>
</feature>
<evidence type="ECO:0000256" key="4">
    <source>
        <dbReference type="SAM" id="MobiDB-lite"/>
    </source>
</evidence>
<feature type="region of interest" description="Disordered" evidence="4">
    <location>
        <begin position="1"/>
        <end position="35"/>
    </location>
</feature>
<organism evidence="6 7">
    <name type="scientific">Tepidimonas charontis</name>
    <dbReference type="NCBI Taxonomy" id="2267262"/>
    <lineage>
        <taxon>Bacteria</taxon>
        <taxon>Pseudomonadati</taxon>
        <taxon>Pseudomonadota</taxon>
        <taxon>Betaproteobacteria</taxon>
        <taxon>Burkholderiales</taxon>
        <taxon>Tepidimonas</taxon>
    </lineage>
</organism>
<dbReference type="PANTHER" id="PTHR12526">
    <property type="entry name" value="GLYCOSYLTRANSFERASE"/>
    <property type="match status" value="1"/>
</dbReference>
<dbReference type="Pfam" id="PF00534">
    <property type="entry name" value="Glycos_transf_1"/>
    <property type="match status" value="1"/>
</dbReference>
<dbReference type="PANTHER" id="PTHR12526:SF640">
    <property type="entry name" value="COLANIC ACID BIOSYNTHESIS GLYCOSYLTRANSFERASE WCAL-RELATED"/>
    <property type="match status" value="1"/>
</dbReference>
<evidence type="ECO:0000313" key="6">
    <source>
        <dbReference type="EMBL" id="TSE36178.1"/>
    </source>
</evidence>
<dbReference type="RefSeq" id="WP_144327259.1">
    <property type="nucleotide sequence ID" value="NZ_VJON01000002.1"/>
</dbReference>
<dbReference type="InterPro" id="IPR001296">
    <property type="entry name" value="Glyco_trans_1"/>
</dbReference>
<dbReference type="CDD" id="cd03801">
    <property type="entry name" value="GT4_PimA-like"/>
    <property type="match status" value="1"/>
</dbReference>
<evidence type="ECO:0000256" key="2">
    <source>
        <dbReference type="ARBA" id="ARBA00022676"/>
    </source>
</evidence>
<dbReference type="SUPFAM" id="SSF53756">
    <property type="entry name" value="UDP-Glycosyltransferase/glycogen phosphorylase"/>
    <property type="match status" value="1"/>
</dbReference>
<gene>
    <name evidence="6" type="primary">mshA_1</name>
    <name evidence="6" type="ORF">Tchar_00229</name>
</gene>
<protein>
    <submittedName>
        <fullName evidence="6">D-inositol 3-phosphate glycosyltransferase</fullName>
        <ecNumber evidence="6">2.4.1.250</ecNumber>
    </submittedName>
</protein>
<comment type="similarity">
    <text evidence="1">Belongs to the glycosyltransferase group 1 family. Glycosyltransferase 4 subfamily.</text>
</comment>
<dbReference type="Gene3D" id="3.40.50.2000">
    <property type="entry name" value="Glycogen Phosphorylase B"/>
    <property type="match status" value="1"/>
</dbReference>
<dbReference type="AlphaFoldDB" id="A0A554XK56"/>